<gene>
    <name evidence="4" type="ORF">ACHAWU_005706</name>
</gene>
<reference evidence="4 5" key="1">
    <citation type="submission" date="2024-10" db="EMBL/GenBank/DDBJ databases">
        <title>Updated reference genomes for cyclostephanoid diatoms.</title>
        <authorList>
            <person name="Roberts W.R."/>
            <person name="Alverson A.J."/>
        </authorList>
    </citation>
    <scope>NUCLEOTIDE SEQUENCE [LARGE SCALE GENOMIC DNA]</scope>
    <source>
        <strain evidence="4 5">AJA232-27</strain>
    </source>
</reference>
<evidence type="ECO:0000313" key="5">
    <source>
        <dbReference type="Proteomes" id="UP001530293"/>
    </source>
</evidence>
<keyword evidence="5" id="KW-1185">Reference proteome</keyword>
<accession>A0ABD3MQZ8</accession>
<evidence type="ECO:0000256" key="1">
    <source>
        <dbReference type="ARBA" id="ARBA00022741"/>
    </source>
</evidence>
<dbReference type="GO" id="GO:0005524">
    <property type="term" value="F:ATP binding"/>
    <property type="evidence" value="ECO:0007669"/>
    <property type="project" value="UniProtKB-KW"/>
</dbReference>
<name>A0ABD3MQZ8_9STRA</name>
<dbReference type="Pfam" id="PF00005">
    <property type="entry name" value="ABC_tran"/>
    <property type="match status" value="1"/>
</dbReference>
<sequence length="425" mass="47569">MSITTVSVFAFLCIIRPEPRWNPQYVIPICGMFMGHCISGVRLTVNHLSTQIMEGGRREIELYLSFGASGWQSVRRLVNEAVGAGVTPLLNSLNVIGLVSIPGERDAQVLIEHEYWNNDGTDTWRLACNRSSTLPDSYHVSDCNLYFCPIFLNLFIVYCVEVVGKKQKQKQEVIGITQRMVWGLQNWIYPIWSRQQYLIGNSEIQPLENASINETTNRIQILTRQFASHDSETEPFVNEGEITIVRGPSGCGKSSLLHILAGLSPMDDGNVVAAGQSLATCSGRNGRCMVQWRTNVRYVTQHKADLPGSPRDFILRIQSFYSQSTLATLSEDKTMTQTISNLQHWGMGEKWKTLLGGESQQMLLAIAMASHAKVLLLDEATTGLDNETEKLVEESIVEYAKKNGAAVLWVTHNDDIVERLLSRQC</sequence>
<feature type="domain" description="ABC transporter" evidence="3">
    <location>
        <begin position="207"/>
        <end position="424"/>
    </location>
</feature>
<dbReference type="AlphaFoldDB" id="A0ABD3MQZ8"/>
<dbReference type="PANTHER" id="PTHR43119">
    <property type="entry name" value="ABC TRANSPORT PROTEIN ATP-BINDING COMPONENT-RELATED"/>
    <property type="match status" value="1"/>
</dbReference>
<keyword evidence="2" id="KW-0067">ATP-binding</keyword>
<dbReference type="SUPFAM" id="SSF52540">
    <property type="entry name" value="P-loop containing nucleoside triphosphate hydrolases"/>
    <property type="match status" value="1"/>
</dbReference>
<dbReference type="SMART" id="SM00382">
    <property type="entry name" value="AAA"/>
    <property type="match status" value="1"/>
</dbReference>
<dbReference type="PROSITE" id="PS50893">
    <property type="entry name" value="ABC_TRANSPORTER_2"/>
    <property type="match status" value="1"/>
</dbReference>
<protein>
    <recommendedName>
        <fullName evidence="3">ABC transporter domain-containing protein</fullName>
    </recommendedName>
</protein>
<dbReference type="PANTHER" id="PTHR43119:SF1">
    <property type="entry name" value="ABC TRANSPORTER DOMAIN-CONTAINING PROTEIN"/>
    <property type="match status" value="1"/>
</dbReference>
<dbReference type="Proteomes" id="UP001530293">
    <property type="component" value="Unassembled WGS sequence"/>
</dbReference>
<keyword evidence="1" id="KW-0547">Nucleotide-binding</keyword>
<evidence type="ECO:0000313" key="4">
    <source>
        <dbReference type="EMBL" id="KAL3766314.1"/>
    </source>
</evidence>
<comment type="caution">
    <text evidence="4">The sequence shown here is derived from an EMBL/GenBank/DDBJ whole genome shotgun (WGS) entry which is preliminary data.</text>
</comment>
<proteinExistence type="predicted"/>
<dbReference type="EMBL" id="JALLBG020000087">
    <property type="protein sequence ID" value="KAL3766314.1"/>
    <property type="molecule type" value="Genomic_DNA"/>
</dbReference>
<evidence type="ECO:0000256" key="2">
    <source>
        <dbReference type="ARBA" id="ARBA00022840"/>
    </source>
</evidence>
<dbReference type="CDD" id="cd00267">
    <property type="entry name" value="ABC_ATPase"/>
    <property type="match status" value="1"/>
</dbReference>
<dbReference type="Gene3D" id="3.40.50.300">
    <property type="entry name" value="P-loop containing nucleotide triphosphate hydrolases"/>
    <property type="match status" value="1"/>
</dbReference>
<dbReference type="InterPro" id="IPR003593">
    <property type="entry name" value="AAA+_ATPase"/>
</dbReference>
<dbReference type="InterPro" id="IPR003439">
    <property type="entry name" value="ABC_transporter-like_ATP-bd"/>
</dbReference>
<dbReference type="InterPro" id="IPR005226">
    <property type="entry name" value="UPF0014_fam"/>
</dbReference>
<dbReference type="Pfam" id="PF03649">
    <property type="entry name" value="UPF0014"/>
    <property type="match status" value="1"/>
</dbReference>
<organism evidence="4 5">
    <name type="scientific">Discostella pseudostelligera</name>
    <dbReference type="NCBI Taxonomy" id="259834"/>
    <lineage>
        <taxon>Eukaryota</taxon>
        <taxon>Sar</taxon>
        <taxon>Stramenopiles</taxon>
        <taxon>Ochrophyta</taxon>
        <taxon>Bacillariophyta</taxon>
        <taxon>Coscinodiscophyceae</taxon>
        <taxon>Thalassiosirophycidae</taxon>
        <taxon>Stephanodiscales</taxon>
        <taxon>Stephanodiscaceae</taxon>
        <taxon>Discostella</taxon>
    </lineage>
</organism>
<dbReference type="InterPro" id="IPR027417">
    <property type="entry name" value="P-loop_NTPase"/>
</dbReference>
<evidence type="ECO:0000259" key="3">
    <source>
        <dbReference type="PROSITE" id="PS50893"/>
    </source>
</evidence>